<evidence type="ECO:0000313" key="14">
    <source>
        <dbReference type="Proteomes" id="UP000001362"/>
    </source>
</evidence>
<dbReference type="NCBIfam" id="TIGR01297">
    <property type="entry name" value="CDF"/>
    <property type="match status" value="1"/>
</dbReference>
<evidence type="ECO:0000256" key="2">
    <source>
        <dbReference type="ARBA" id="ARBA00008873"/>
    </source>
</evidence>
<keyword evidence="7" id="KW-0406">Ion transport</keyword>
<evidence type="ECO:0000256" key="8">
    <source>
        <dbReference type="ARBA" id="ARBA00023136"/>
    </source>
</evidence>
<dbReference type="InterPro" id="IPR050681">
    <property type="entry name" value="CDF/SLC30A"/>
</dbReference>
<keyword evidence="5" id="KW-0864">Zinc transport</keyword>
<feature type="domain" description="Cation efflux protein cytoplasmic" evidence="12">
    <location>
        <begin position="233"/>
        <end position="306"/>
    </location>
</feature>
<dbReference type="InterPro" id="IPR002524">
    <property type="entry name" value="Cation_efflux"/>
</dbReference>
<evidence type="ECO:0000256" key="1">
    <source>
        <dbReference type="ARBA" id="ARBA00004141"/>
    </source>
</evidence>
<name>B7J6W0_ACIF2</name>
<dbReference type="GO" id="GO:0005886">
    <property type="term" value="C:plasma membrane"/>
    <property type="evidence" value="ECO:0007669"/>
    <property type="project" value="TreeGrafter"/>
</dbReference>
<keyword evidence="14" id="KW-1185">Reference proteome</keyword>
<evidence type="ECO:0000256" key="10">
    <source>
        <dbReference type="SAM" id="Phobius"/>
    </source>
</evidence>
<evidence type="ECO:0000259" key="12">
    <source>
        <dbReference type="Pfam" id="PF16916"/>
    </source>
</evidence>
<dbReference type="PANTHER" id="PTHR11562">
    <property type="entry name" value="CATION EFFLUX PROTEIN/ ZINC TRANSPORTER"/>
    <property type="match status" value="1"/>
</dbReference>
<feature type="transmembrane region" description="Helical" evidence="10">
    <location>
        <begin position="37"/>
        <end position="58"/>
    </location>
</feature>
<evidence type="ECO:0000313" key="13">
    <source>
        <dbReference type="EMBL" id="ACK79886.1"/>
    </source>
</evidence>
<dbReference type="InterPro" id="IPR027470">
    <property type="entry name" value="Cation_efflux_CTD"/>
</dbReference>
<sequence>MAYDQHDDHDHATGHQQTHGHAHGHNHAHGPAGYGRAFAIGVALNLSFVLVEAVFGVMGHSLALLADAGHNLSDVLAMLMTWGATALARRPPSVRFTYGLRSSSILTALANAVFLLVVTGGIAWEAIQRLLHPAPVDSSIVIGVAAFGTLINTGTALLFIAGRKGDLNVRAAFLHMASDAVVSLGVVIAGIVMLFTHWFWLDSTVSLLISAVIVIATWGLLRDSTQLALHGVPEGIETQVVRAYLAALPNVTAVHDLHIWAMSTTETALTAHLVMPNGYPGDALLNQISDELQARFRIDHPTLQVETGDPAHPCALAPGRPYCACQQNDFSVS</sequence>
<dbReference type="STRING" id="243159.AFE_2420"/>
<dbReference type="InterPro" id="IPR058533">
    <property type="entry name" value="Cation_efflux_TM"/>
</dbReference>
<dbReference type="EMBL" id="CP001219">
    <property type="protein sequence ID" value="ACK79886.1"/>
    <property type="molecule type" value="Genomic_DNA"/>
</dbReference>
<feature type="transmembrane region" description="Helical" evidence="10">
    <location>
        <begin position="108"/>
        <end position="127"/>
    </location>
</feature>
<dbReference type="HOGENOM" id="CLU_013430_0_0_6"/>
<dbReference type="InterPro" id="IPR036837">
    <property type="entry name" value="Cation_efflux_CTD_sf"/>
</dbReference>
<gene>
    <name evidence="13" type="ordered locus">AFE_2420</name>
</gene>
<feature type="transmembrane region" description="Helical" evidence="10">
    <location>
        <begin position="139"/>
        <end position="161"/>
    </location>
</feature>
<dbReference type="GO" id="GO:0005385">
    <property type="term" value="F:zinc ion transmembrane transporter activity"/>
    <property type="evidence" value="ECO:0007669"/>
    <property type="project" value="TreeGrafter"/>
</dbReference>
<keyword evidence="8 10" id="KW-0472">Membrane</keyword>
<feature type="compositionally biased region" description="Basic residues" evidence="9">
    <location>
        <begin position="18"/>
        <end position="28"/>
    </location>
</feature>
<keyword evidence="5" id="KW-0862">Zinc</keyword>
<dbReference type="PANTHER" id="PTHR11562:SF17">
    <property type="entry name" value="RE54080P-RELATED"/>
    <property type="match status" value="1"/>
</dbReference>
<dbReference type="KEGG" id="afr:AFE_2420"/>
<feature type="transmembrane region" description="Helical" evidence="10">
    <location>
        <begin position="173"/>
        <end position="199"/>
    </location>
</feature>
<dbReference type="eggNOG" id="COG1230">
    <property type="taxonomic scope" value="Bacteria"/>
</dbReference>
<comment type="similarity">
    <text evidence="2">Belongs to the cation diffusion facilitator (CDF) transporter (TC 2.A.4) family. SLC30A subfamily.</text>
</comment>
<dbReference type="Gene3D" id="1.20.1510.10">
    <property type="entry name" value="Cation efflux protein transmembrane domain"/>
    <property type="match status" value="1"/>
</dbReference>
<comment type="subcellular location">
    <subcellularLocation>
        <location evidence="1">Membrane</location>
        <topology evidence="1">Multi-pass membrane protein</topology>
    </subcellularLocation>
</comment>
<feature type="transmembrane region" description="Helical" evidence="10">
    <location>
        <begin position="205"/>
        <end position="221"/>
    </location>
</feature>
<dbReference type="Pfam" id="PF01545">
    <property type="entry name" value="Cation_efflux"/>
    <property type="match status" value="1"/>
</dbReference>
<dbReference type="GeneID" id="65281500"/>
<organism evidence="13 14">
    <name type="scientific">Acidithiobacillus ferrooxidans (strain ATCC 23270 / DSM 14882 / CIP 104768 / NCIMB 8455)</name>
    <name type="common">Ferrobacillus ferrooxidans (strain ATCC 23270)</name>
    <dbReference type="NCBI Taxonomy" id="243159"/>
    <lineage>
        <taxon>Bacteria</taxon>
        <taxon>Pseudomonadati</taxon>
        <taxon>Pseudomonadota</taxon>
        <taxon>Acidithiobacillia</taxon>
        <taxon>Acidithiobacillales</taxon>
        <taxon>Acidithiobacillaceae</taxon>
        <taxon>Acidithiobacillus</taxon>
    </lineage>
</organism>
<dbReference type="InterPro" id="IPR027469">
    <property type="entry name" value="Cation_efflux_TMD_sf"/>
</dbReference>
<evidence type="ECO:0000256" key="9">
    <source>
        <dbReference type="SAM" id="MobiDB-lite"/>
    </source>
</evidence>
<dbReference type="SUPFAM" id="SSF160240">
    <property type="entry name" value="Cation efflux protein cytoplasmic domain-like"/>
    <property type="match status" value="1"/>
</dbReference>
<keyword evidence="6 10" id="KW-1133">Transmembrane helix</keyword>
<evidence type="ECO:0000256" key="7">
    <source>
        <dbReference type="ARBA" id="ARBA00023065"/>
    </source>
</evidence>
<feature type="region of interest" description="Disordered" evidence="9">
    <location>
        <begin position="1"/>
        <end position="29"/>
    </location>
</feature>
<evidence type="ECO:0000259" key="11">
    <source>
        <dbReference type="Pfam" id="PF01545"/>
    </source>
</evidence>
<dbReference type="Proteomes" id="UP000001362">
    <property type="component" value="Chromosome"/>
</dbReference>
<protein>
    <submittedName>
        <fullName evidence="13">Cation diffusion facilitator family transporter</fullName>
    </submittedName>
</protein>
<feature type="domain" description="Cation efflux protein transmembrane" evidence="11">
    <location>
        <begin position="40"/>
        <end position="226"/>
    </location>
</feature>
<accession>B7J6W0</accession>
<dbReference type="Pfam" id="PF16916">
    <property type="entry name" value="ZT_dimer"/>
    <property type="match status" value="1"/>
</dbReference>
<keyword evidence="3" id="KW-0813">Transport</keyword>
<evidence type="ECO:0000256" key="3">
    <source>
        <dbReference type="ARBA" id="ARBA00022448"/>
    </source>
</evidence>
<reference evidence="13 14" key="1">
    <citation type="journal article" date="2008" name="BMC Genomics">
        <title>Acidithiobacillus ferrooxidans metabolism: from genome sequence to industrial applications.</title>
        <authorList>
            <person name="Valdes J."/>
            <person name="Pedroso I."/>
            <person name="Quatrini R."/>
            <person name="Dodson R.J."/>
            <person name="Tettelin H."/>
            <person name="Blake R.II."/>
            <person name="Eisen J.A."/>
            <person name="Holmes D.S."/>
        </authorList>
    </citation>
    <scope>NUCLEOTIDE SEQUENCE [LARGE SCALE GENOMIC DNA]</scope>
    <source>
        <strain evidence="14">ATCC 23270 / DSM 14882 / CIP 104768 / NCIMB 8455</strain>
    </source>
</reference>
<evidence type="ECO:0000256" key="5">
    <source>
        <dbReference type="ARBA" id="ARBA00022906"/>
    </source>
</evidence>
<feature type="compositionally biased region" description="Basic and acidic residues" evidence="9">
    <location>
        <begin position="1"/>
        <end position="13"/>
    </location>
</feature>
<dbReference type="PaxDb" id="243159-AFE_2420"/>
<keyword evidence="4 10" id="KW-0812">Transmembrane</keyword>
<dbReference type="AlphaFoldDB" id="B7J6W0"/>
<dbReference type="SUPFAM" id="SSF161111">
    <property type="entry name" value="Cation efflux protein transmembrane domain-like"/>
    <property type="match status" value="1"/>
</dbReference>
<evidence type="ECO:0000256" key="6">
    <source>
        <dbReference type="ARBA" id="ARBA00022989"/>
    </source>
</evidence>
<dbReference type="RefSeq" id="WP_012537183.1">
    <property type="nucleotide sequence ID" value="NC_011761.1"/>
</dbReference>
<proteinExistence type="inferred from homology"/>
<evidence type="ECO:0000256" key="4">
    <source>
        <dbReference type="ARBA" id="ARBA00022692"/>
    </source>
</evidence>